<dbReference type="InterPro" id="IPR025155">
    <property type="entry name" value="WxxW_domain"/>
</dbReference>
<evidence type="ECO:0000256" key="4">
    <source>
        <dbReference type="ARBA" id="ARBA00023180"/>
    </source>
</evidence>
<evidence type="ECO:0000313" key="7">
    <source>
        <dbReference type="EMBL" id="PVD30853.1"/>
    </source>
</evidence>
<evidence type="ECO:0000256" key="2">
    <source>
        <dbReference type="ARBA" id="ARBA00022525"/>
    </source>
</evidence>
<keyword evidence="4" id="KW-0325">Glycoprotein</keyword>
<feature type="compositionally biased region" description="Polar residues" evidence="5">
    <location>
        <begin position="57"/>
        <end position="83"/>
    </location>
</feature>
<evidence type="ECO:0000256" key="5">
    <source>
        <dbReference type="SAM" id="MobiDB-lite"/>
    </source>
</evidence>
<dbReference type="Proteomes" id="UP000245119">
    <property type="component" value="Linkage Group LG5"/>
</dbReference>
<feature type="compositionally biased region" description="Low complexity" evidence="5">
    <location>
        <begin position="84"/>
        <end position="102"/>
    </location>
</feature>
<evidence type="ECO:0000313" key="8">
    <source>
        <dbReference type="Proteomes" id="UP000245119"/>
    </source>
</evidence>
<feature type="domain" description="WxxW" evidence="6">
    <location>
        <begin position="3"/>
        <end position="50"/>
    </location>
</feature>
<comment type="caution">
    <text evidence="7">The sequence shown here is derived from an EMBL/GenBank/DDBJ whole genome shotgun (WGS) entry which is preliminary data.</text>
</comment>
<dbReference type="OrthoDB" id="6155248at2759"/>
<dbReference type="PANTHER" id="PTHR15031:SF4">
    <property type="entry name" value="CARTILAGE INTERMEDIATE LAYER PROTEIN 1"/>
    <property type="match status" value="1"/>
</dbReference>
<feature type="domain" description="WxxW" evidence="6">
    <location>
        <begin position="212"/>
        <end position="281"/>
    </location>
</feature>
<organism evidence="7 8">
    <name type="scientific">Pomacea canaliculata</name>
    <name type="common">Golden apple snail</name>
    <dbReference type="NCBI Taxonomy" id="400727"/>
    <lineage>
        <taxon>Eukaryota</taxon>
        <taxon>Metazoa</taxon>
        <taxon>Spiralia</taxon>
        <taxon>Lophotrochozoa</taxon>
        <taxon>Mollusca</taxon>
        <taxon>Gastropoda</taxon>
        <taxon>Caenogastropoda</taxon>
        <taxon>Architaenioglossa</taxon>
        <taxon>Ampullarioidea</taxon>
        <taxon>Ampullariidae</taxon>
        <taxon>Pomacea</taxon>
    </lineage>
</organism>
<evidence type="ECO:0000256" key="1">
    <source>
        <dbReference type="ARBA" id="ARBA00004613"/>
    </source>
</evidence>
<name>A0A2T7PBQ4_POMCA</name>
<dbReference type="AlphaFoldDB" id="A0A2T7PBQ4"/>
<comment type="subcellular location">
    <subcellularLocation>
        <location evidence="1">Secreted</location>
    </subcellularLocation>
</comment>
<keyword evidence="2" id="KW-0964">Secreted</keyword>
<dbReference type="OMA" id="CHNSENW"/>
<dbReference type="GO" id="GO:0005576">
    <property type="term" value="C:extracellular region"/>
    <property type="evidence" value="ECO:0007669"/>
    <property type="project" value="UniProtKB-SubCell"/>
</dbReference>
<keyword evidence="8" id="KW-1185">Reference proteome</keyword>
<accession>A0A2T7PBQ4</accession>
<feature type="domain" description="WxxW" evidence="6">
    <location>
        <begin position="103"/>
        <end position="183"/>
    </location>
</feature>
<dbReference type="EMBL" id="PZQS01000005">
    <property type="protein sequence ID" value="PVD30853.1"/>
    <property type="molecule type" value="Genomic_DNA"/>
</dbReference>
<dbReference type="Pfam" id="PF13330">
    <property type="entry name" value="Mucin2_WxxW"/>
    <property type="match status" value="3"/>
</dbReference>
<dbReference type="STRING" id="400727.A0A2T7PBQ4"/>
<reference evidence="7 8" key="1">
    <citation type="submission" date="2018-04" db="EMBL/GenBank/DDBJ databases">
        <title>The genome of golden apple snail Pomacea canaliculata provides insight into stress tolerance and invasive adaptation.</title>
        <authorList>
            <person name="Liu C."/>
            <person name="Liu B."/>
            <person name="Ren Y."/>
            <person name="Zhang Y."/>
            <person name="Wang H."/>
            <person name="Li S."/>
            <person name="Jiang F."/>
            <person name="Yin L."/>
            <person name="Zhang G."/>
            <person name="Qian W."/>
            <person name="Fan W."/>
        </authorList>
    </citation>
    <scope>NUCLEOTIDE SEQUENCE [LARGE SCALE GENOMIC DNA]</scope>
    <source>
        <strain evidence="7">SZHN2017</strain>
        <tissue evidence="7">Muscle</tissue>
    </source>
</reference>
<sequence length="305" mass="32792">MVEVDCQTVTGIEYFSSGEVVTCDVDQGLICNNVDNEPVPCNDYKIRYRCECLQQPTAQPTGTSGESPSASPPSISGQTPSISPTAQTGGTPTPAPGRCTPGWTTWINTPSTNDGDREQLTTEQKQQLCPNGKMVEVDCQTVTGIEYFSSGEVVTCDVDQGLICNNVDNEPVPCNDYKIRYRCECIETPTTQPVTQTPAVTQPTGSTCISGWSAWINRDKPTTGDGDMEKLTDSELVQFCGVGGKITEIDCQTASGIEYFSSGEVLVCDLTQGLHARTQTTSQSTVATIKSGTDVTVARRLLRLQ</sequence>
<dbReference type="PANTHER" id="PTHR15031">
    <property type="entry name" value="CARTILAGE INTERMEDIATE LAYER PROTEIN CLIP"/>
    <property type="match status" value="1"/>
</dbReference>
<protein>
    <recommendedName>
        <fullName evidence="6">WxxW domain-containing protein</fullName>
    </recommendedName>
</protein>
<keyword evidence="3" id="KW-0732">Signal</keyword>
<evidence type="ECO:0000259" key="6">
    <source>
        <dbReference type="Pfam" id="PF13330"/>
    </source>
</evidence>
<feature type="compositionally biased region" description="Polar residues" evidence="5">
    <location>
        <begin position="103"/>
        <end position="113"/>
    </location>
</feature>
<feature type="region of interest" description="Disordered" evidence="5">
    <location>
        <begin position="57"/>
        <end position="127"/>
    </location>
</feature>
<gene>
    <name evidence="7" type="ORF">C0Q70_10128</name>
</gene>
<evidence type="ECO:0000256" key="3">
    <source>
        <dbReference type="ARBA" id="ARBA00022729"/>
    </source>
</evidence>
<proteinExistence type="predicted"/>
<dbReference type="InterPro" id="IPR039675">
    <property type="entry name" value="CILP1/CILP2"/>
</dbReference>